<sequence>MLTNLQHYRIVLGSNSPRRKELLAGLDLKFEVEVIPGIDESYPDDLTADEIPAYIARKKAEAYLEKMTDNELLITADTIVVTYGQPDRILGKPADREEAIEMLCHLSGHVHEVITGVCLTTKQKTVSFSVSSAVAFSKLEKDDIIYYVDKYRPYDKAGSYGIQEWIGYVGVEAINGSFYNVMGLPVQRLYQELKKF</sequence>
<keyword evidence="2 4" id="KW-0378">Hydrolase</keyword>
<comment type="similarity">
    <text evidence="4">Belongs to the Maf family. YhdE subfamily.</text>
</comment>
<dbReference type="GO" id="GO:0005737">
    <property type="term" value="C:cytoplasm"/>
    <property type="evidence" value="ECO:0007669"/>
    <property type="project" value="UniProtKB-SubCell"/>
</dbReference>
<dbReference type="EMBL" id="LFJV01000062">
    <property type="protein sequence ID" value="KMM32395.1"/>
    <property type="molecule type" value="Genomic_DNA"/>
</dbReference>
<reference evidence="5 6" key="1">
    <citation type="submission" date="2015-06" db="EMBL/GenBank/DDBJ databases">
        <title>Draft Genome Sequence of Parabacteroides goldsteinii with Putative Novel Metallo-Beta-Lactamases Isolated from a Blood Culture from a Human Patient.</title>
        <authorList>
            <person name="Krogh T.J."/>
            <person name="Agergaard C.N."/>
            <person name="Moller-Jensen J."/>
            <person name="Justesen U.S."/>
        </authorList>
    </citation>
    <scope>NUCLEOTIDE SEQUENCE [LARGE SCALE GENOMIC DNA]</scope>
    <source>
        <strain evidence="5 6">910340</strain>
    </source>
</reference>
<evidence type="ECO:0000256" key="1">
    <source>
        <dbReference type="ARBA" id="ARBA00001968"/>
    </source>
</evidence>
<comment type="catalytic activity">
    <reaction evidence="4">
        <text>UTP + H2O = UMP + diphosphate + H(+)</text>
        <dbReference type="Rhea" id="RHEA:29395"/>
        <dbReference type="ChEBI" id="CHEBI:15377"/>
        <dbReference type="ChEBI" id="CHEBI:15378"/>
        <dbReference type="ChEBI" id="CHEBI:33019"/>
        <dbReference type="ChEBI" id="CHEBI:46398"/>
        <dbReference type="ChEBI" id="CHEBI:57865"/>
        <dbReference type="EC" id="3.6.1.9"/>
    </reaction>
</comment>
<keyword evidence="4" id="KW-0963">Cytoplasm</keyword>
<evidence type="ECO:0000313" key="6">
    <source>
        <dbReference type="Proteomes" id="UP000036166"/>
    </source>
</evidence>
<feature type="site" description="Important for substrate specificity" evidence="4">
    <location>
        <position position="18"/>
    </location>
</feature>
<dbReference type="GO" id="GO:0036218">
    <property type="term" value="F:dTTP diphosphatase activity"/>
    <property type="evidence" value="ECO:0007669"/>
    <property type="project" value="RHEA"/>
</dbReference>
<dbReference type="GO" id="GO:0009117">
    <property type="term" value="P:nucleotide metabolic process"/>
    <property type="evidence" value="ECO:0007669"/>
    <property type="project" value="UniProtKB-KW"/>
</dbReference>
<comment type="catalytic activity">
    <reaction evidence="4">
        <text>dTTP + H2O = dTMP + diphosphate + H(+)</text>
        <dbReference type="Rhea" id="RHEA:28534"/>
        <dbReference type="ChEBI" id="CHEBI:15377"/>
        <dbReference type="ChEBI" id="CHEBI:15378"/>
        <dbReference type="ChEBI" id="CHEBI:33019"/>
        <dbReference type="ChEBI" id="CHEBI:37568"/>
        <dbReference type="ChEBI" id="CHEBI:63528"/>
        <dbReference type="EC" id="3.6.1.9"/>
    </reaction>
</comment>
<gene>
    <name evidence="5" type="ORF">ACM15_17545</name>
</gene>
<dbReference type="Proteomes" id="UP000036166">
    <property type="component" value="Unassembled WGS sequence"/>
</dbReference>
<dbReference type="Gene3D" id="3.90.950.10">
    <property type="match status" value="1"/>
</dbReference>
<comment type="caution">
    <text evidence="5">The sequence shown here is derived from an EMBL/GenBank/DDBJ whole genome shotgun (WGS) entry which is preliminary data.</text>
</comment>
<name>A0A0J6CGQ6_9BACT</name>
<evidence type="ECO:0000313" key="5">
    <source>
        <dbReference type="EMBL" id="KMM32395.1"/>
    </source>
</evidence>
<dbReference type="InterPro" id="IPR029001">
    <property type="entry name" value="ITPase-like_fam"/>
</dbReference>
<dbReference type="SUPFAM" id="SSF52972">
    <property type="entry name" value="ITPase-like"/>
    <property type="match status" value="1"/>
</dbReference>
<feature type="active site" description="Proton acceptor" evidence="4">
    <location>
        <position position="77"/>
    </location>
</feature>
<organism evidence="5 6">
    <name type="scientific">Parabacteroides goldsteinii</name>
    <dbReference type="NCBI Taxonomy" id="328812"/>
    <lineage>
        <taxon>Bacteria</taxon>
        <taxon>Pseudomonadati</taxon>
        <taxon>Bacteroidota</taxon>
        <taxon>Bacteroidia</taxon>
        <taxon>Bacteroidales</taxon>
        <taxon>Tannerellaceae</taxon>
        <taxon>Parabacteroides</taxon>
    </lineage>
</organism>
<comment type="cofactor">
    <cofactor evidence="1 4">
        <name>a divalent metal cation</name>
        <dbReference type="ChEBI" id="CHEBI:60240"/>
    </cofactor>
</comment>
<dbReference type="AlphaFoldDB" id="A0A0J6CGQ6"/>
<feature type="site" description="Important for substrate specificity" evidence="4">
    <location>
        <position position="78"/>
    </location>
</feature>
<evidence type="ECO:0000256" key="3">
    <source>
        <dbReference type="ARBA" id="ARBA00023080"/>
    </source>
</evidence>
<keyword evidence="3 4" id="KW-0546">Nucleotide metabolism</keyword>
<comment type="subcellular location">
    <subcellularLocation>
        <location evidence="4">Cytoplasm</location>
    </subcellularLocation>
</comment>
<dbReference type="EC" id="3.6.1.9" evidence="4"/>
<dbReference type="CDD" id="cd00555">
    <property type="entry name" value="Maf"/>
    <property type="match status" value="1"/>
</dbReference>
<comment type="caution">
    <text evidence="4">Lacks conserved residue(s) required for the propagation of feature annotation.</text>
</comment>
<proteinExistence type="inferred from homology"/>
<dbReference type="RefSeq" id="WP_007657804.1">
    <property type="nucleotide sequence ID" value="NZ_AP031410.1"/>
</dbReference>
<comment type="function">
    <text evidence="4">Nucleoside triphosphate pyrophosphatase that hydrolyzes dTTP and UTP. May have a dual role in cell division arrest and in preventing the incorporation of modified nucleotides into cellular nucleic acids.</text>
</comment>
<accession>A0A0J6CGQ6</accession>
<dbReference type="GO" id="GO:0036221">
    <property type="term" value="F:UTP diphosphatase activity"/>
    <property type="evidence" value="ECO:0007669"/>
    <property type="project" value="RHEA"/>
</dbReference>
<dbReference type="PATRIC" id="fig|328812.4.peg.4540"/>
<dbReference type="NCBIfam" id="TIGR00172">
    <property type="entry name" value="maf"/>
    <property type="match status" value="1"/>
</dbReference>
<protein>
    <recommendedName>
        <fullName evidence="4">dTTP/UTP pyrophosphatase</fullName>
        <shortName evidence="4">dTTPase/UTPase</shortName>
        <ecNumber evidence="4">3.6.1.9</ecNumber>
    </recommendedName>
    <alternativeName>
        <fullName evidence="4">Nucleoside triphosphate pyrophosphatase</fullName>
    </alternativeName>
    <alternativeName>
        <fullName evidence="4">Nucleotide pyrophosphatase</fullName>
        <shortName evidence="4">Nucleotide PPase</shortName>
    </alternativeName>
</protein>
<feature type="site" description="Important for substrate specificity" evidence="4">
    <location>
        <position position="163"/>
    </location>
</feature>
<evidence type="ECO:0000256" key="2">
    <source>
        <dbReference type="ARBA" id="ARBA00022801"/>
    </source>
</evidence>
<evidence type="ECO:0000256" key="4">
    <source>
        <dbReference type="HAMAP-Rule" id="MF_00528"/>
    </source>
</evidence>
<dbReference type="Pfam" id="PF02545">
    <property type="entry name" value="Maf"/>
    <property type="match status" value="1"/>
</dbReference>
<dbReference type="PANTHER" id="PTHR43213:SF5">
    <property type="entry name" value="BIFUNCTIONAL DTTP_UTP PYROPHOSPHATASE_METHYLTRANSFERASE PROTEIN-RELATED"/>
    <property type="match status" value="1"/>
</dbReference>
<dbReference type="HAMAP" id="MF_00528">
    <property type="entry name" value="Maf"/>
    <property type="match status" value="1"/>
</dbReference>
<dbReference type="PIRSF" id="PIRSF006305">
    <property type="entry name" value="Maf"/>
    <property type="match status" value="1"/>
</dbReference>
<dbReference type="InterPro" id="IPR003697">
    <property type="entry name" value="Maf-like"/>
</dbReference>
<dbReference type="PANTHER" id="PTHR43213">
    <property type="entry name" value="BIFUNCTIONAL DTTP/UTP PYROPHOSPHATASE/METHYLTRANSFERASE PROTEIN-RELATED"/>
    <property type="match status" value="1"/>
</dbReference>